<dbReference type="RefSeq" id="WP_406336418.1">
    <property type="nucleotide sequence ID" value="NZ_CP108188.1"/>
</dbReference>
<protein>
    <submittedName>
        <fullName evidence="6">Winged helix-turn-helix transcriptional regulator</fullName>
    </submittedName>
</protein>
<evidence type="ECO:0000259" key="5">
    <source>
        <dbReference type="PROSITE" id="PS51118"/>
    </source>
</evidence>
<dbReference type="PROSITE" id="PS51118">
    <property type="entry name" value="HTH_HXLR"/>
    <property type="match status" value="1"/>
</dbReference>
<evidence type="ECO:0000313" key="6">
    <source>
        <dbReference type="EMBL" id="WTR73635.1"/>
    </source>
</evidence>
<dbReference type="Pfam" id="PF01638">
    <property type="entry name" value="HxlR"/>
    <property type="match status" value="1"/>
</dbReference>
<dbReference type="Proteomes" id="UP001622594">
    <property type="component" value="Chromosome"/>
</dbReference>
<dbReference type="EMBL" id="CP108188">
    <property type="protein sequence ID" value="WTR73635.1"/>
    <property type="molecule type" value="Genomic_DNA"/>
</dbReference>
<feature type="domain" description="HTH hxlR-type" evidence="5">
    <location>
        <begin position="20"/>
        <end position="118"/>
    </location>
</feature>
<organism evidence="6 7">
    <name type="scientific">Streptomyces zaomyceticus</name>
    <dbReference type="NCBI Taxonomy" id="68286"/>
    <lineage>
        <taxon>Bacteria</taxon>
        <taxon>Bacillati</taxon>
        <taxon>Actinomycetota</taxon>
        <taxon>Actinomycetes</taxon>
        <taxon>Kitasatosporales</taxon>
        <taxon>Streptomycetaceae</taxon>
        <taxon>Streptomyces</taxon>
    </lineage>
</organism>
<dbReference type="InterPro" id="IPR036388">
    <property type="entry name" value="WH-like_DNA-bd_sf"/>
</dbReference>
<proteinExistence type="predicted"/>
<reference evidence="6 7" key="1">
    <citation type="submission" date="2022-10" db="EMBL/GenBank/DDBJ databases">
        <title>The complete genomes of actinobacterial strains from the NBC collection.</title>
        <authorList>
            <person name="Joergensen T.S."/>
            <person name="Alvarez Arevalo M."/>
            <person name="Sterndorff E.B."/>
            <person name="Faurdal D."/>
            <person name="Vuksanovic O."/>
            <person name="Mourched A.-S."/>
            <person name="Charusanti P."/>
            <person name="Shaw S."/>
            <person name="Blin K."/>
            <person name="Weber T."/>
        </authorList>
    </citation>
    <scope>NUCLEOTIDE SEQUENCE [LARGE SCALE GENOMIC DNA]</scope>
    <source>
        <strain evidence="6 7">NBC_00123</strain>
    </source>
</reference>
<evidence type="ECO:0000256" key="4">
    <source>
        <dbReference type="SAM" id="MobiDB-lite"/>
    </source>
</evidence>
<feature type="compositionally biased region" description="Polar residues" evidence="4">
    <location>
        <begin position="263"/>
        <end position="283"/>
    </location>
</feature>
<sequence>MNPRDTPDQPTFFPIGSFAAQRIEDAFSLMGPKWTTWSVMTMAQEGRPMRVRDVAVRLPFVSEQLVGKRLAAMHADGLVTRTDKRHGAPYRLSALGESLTHVHRTLADWSRNYLSPGAMAEAERVEDAVQRLRLRHSTAMIQVLDAGGPMRFVHIAEGVGLDVSLTQHRLLRLQADGLVTRTGPRHGDPYVLTDASRELGPVYATVEHWSAPLATQRVPSSPASVPVPQRTHPGVPLGSDGARTAAALRRSAAVSNALFSHASKPQSRVPTAVTAQSTPGRGT</sequence>
<gene>
    <name evidence="6" type="ORF">OG814_32265</name>
</gene>
<evidence type="ECO:0000256" key="3">
    <source>
        <dbReference type="ARBA" id="ARBA00023163"/>
    </source>
</evidence>
<dbReference type="Gene3D" id="1.10.10.10">
    <property type="entry name" value="Winged helix-like DNA-binding domain superfamily/Winged helix DNA-binding domain"/>
    <property type="match status" value="2"/>
</dbReference>
<dbReference type="SUPFAM" id="SSF46785">
    <property type="entry name" value="Winged helix' DNA-binding domain"/>
    <property type="match status" value="2"/>
</dbReference>
<keyword evidence="2" id="KW-0238">DNA-binding</keyword>
<keyword evidence="3" id="KW-0804">Transcription</keyword>
<keyword evidence="7" id="KW-1185">Reference proteome</keyword>
<feature type="compositionally biased region" description="Low complexity" evidence="4">
    <location>
        <begin position="218"/>
        <end position="228"/>
    </location>
</feature>
<evidence type="ECO:0000313" key="7">
    <source>
        <dbReference type="Proteomes" id="UP001622594"/>
    </source>
</evidence>
<keyword evidence="1" id="KW-0805">Transcription regulation</keyword>
<dbReference type="InterPro" id="IPR002577">
    <property type="entry name" value="HTH_HxlR"/>
</dbReference>
<feature type="region of interest" description="Disordered" evidence="4">
    <location>
        <begin position="217"/>
        <end position="237"/>
    </location>
</feature>
<feature type="region of interest" description="Disordered" evidence="4">
    <location>
        <begin position="259"/>
        <end position="283"/>
    </location>
</feature>
<accession>A0ABZ1LH13</accession>
<evidence type="ECO:0000256" key="1">
    <source>
        <dbReference type="ARBA" id="ARBA00023015"/>
    </source>
</evidence>
<name>A0ABZ1LH13_9ACTN</name>
<dbReference type="InterPro" id="IPR036390">
    <property type="entry name" value="WH_DNA-bd_sf"/>
</dbReference>
<evidence type="ECO:0000256" key="2">
    <source>
        <dbReference type="ARBA" id="ARBA00023125"/>
    </source>
</evidence>
<dbReference type="PANTHER" id="PTHR33204">
    <property type="entry name" value="TRANSCRIPTIONAL REGULATOR, MARR FAMILY"/>
    <property type="match status" value="1"/>
</dbReference>
<dbReference type="PANTHER" id="PTHR33204:SF37">
    <property type="entry name" value="HTH-TYPE TRANSCRIPTIONAL REGULATOR YODB"/>
    <property type="match status" value="1"/>
</dbReference>